<reference evidence="5" key="1">
    <citation type="journal article" date="2015" name="Proc. Natl. Acad. Sci. U.S.A.">
        <title>Networks of energetic and metabolic interactions define dynamics in microbial communities.</title>
        <authorList>
            <person name="Embree M."/>
            <person name="Liu J.K."/>
            <person name="Al-Bassam M.M."/>
            <person name="Zengler K."/>
        </authorList>
    </citation>
    <scope>NUCLEOTIDE SEQUENCE</scope>
</reference>
<dbReference type="AlphaFoldDB" id="A0A0W8E5K0"/>
<sequence>MASITFLPKMNTYISEWYDGQNFAHSQALFVSQYQQPGDDHRSLLQFDLSSIPKTSTIDKAELQLTLFRNEVTSEKICVSVHRLLNKWLNYTISWDTQPPFSPFWDGSMIIDQTTTPGLKTIDISDLVRGWHEGSIPNNGLLLAGGEDNNDLIGFRSTNYLYSNEWPKLSVKFVDGILEIKDQEKIMIPAFPDTPIIESRPVALGPRKKATFMILNTSDSPHIKVKVQLGCDNHPNSRFFDLGPWHCLEPKGYPGEAVALSSSDAAEYARVLFWGEGGETLTVYPRTKET</sequence>
<feature type="domain" description="Carbohydrate-binding module family 96" evidence="4">
    <location>
        <begin position="4"/>
        <end position="159"/>
    </location>
</feature>
<organism evidence="5">
    <name type="scientific">hydrocarbon metagenome</name>
    <dbReference type="NCBI Taxonomy" id="938273"/>
    <lineage>
        <taxon>unclassified sequences</taxon>
        <taxon>metagenomes</taxon>
        <taxon>ecological metagenomes</taxon>
    </lineage>
</organism>
<keyword evidence="5" id="KW-0969">Cilium</keyword>
<evidence type="ECO:0000256" key="1">
    <source>
        <dbReference type="ARBA" id="ARBA00004613"/>
    </source>
</evidence>
<dbReference type="InterPro" id="IPR055372">
    <property type="entry name" value="CBM96"/>
</dbReference>
<evidence type="ECO:0000313" key="5">
    <source>
        <dbReference type="EMBL" id="KUG03943.1"/>
    </source>
</evidence>
<dbReference type="Gene3D" id="2.60.120.970">
    <property type="match status" value="1"/>
</dbReference>
<comment type="caution">
    <text evidence="5">The sequence shown here is derived from an EMBL/GenBank/DDBJ whole genome shotgun (WGS) entry which is preliminary data.</text>
</comment>
<dbReference type="Pfam" id="PF24517">
    <property type="entry name" value="CBM96"/>
    <property type="match status" value="1"/>
</dbReference>
<comment type="subcellular location">
    <subcellularLocation>
        <location evidence="1">Secreted</location>
    </subcellularLocation>
</comment>
<gene>
    <name evidence="5" type="ORF">ASZ90_018723</name>
</gene>
<dbReference type="NCBIfam" id="NF033679">
    <property type="entry name" value="DNRLRE_dom"/>
    <property type="match status" value="1"/>
</dbReference>
<proteinExistence type="predicted"/>
<evidence type="ECO:0000259" key="4">
    <source>
        <dbReference type="Pfam" id="PF24517"/>
    </source>
</evidence>
<evidence type="ECO:0000256" key="3">
    <source>
        <dbReference type="ARBA" id="ARBA00022729"/>
    </source>
</evidence>
<accession>A0A0W8E5K0</accession>
<keyword evidence="5" id="KW-0966">Cell projection</keyword>
<keyword evidence="2" id="KW-0964">Secreted</keyword>
<evidence type="ECO:0000256" key="2">
    <source>
        <dbReference type="ARBA" id="ARBA00022525"/>
    </source>
</evidence>
<protein>
    <submittedName>
        <fullName evidence="5">Flagellar hook-length control protein flik</fullName>
    </submittedName>
</protein>
<keyword evidence="3" id="KW-0732">Signal</keyword>
<dbReference type="EMBL" id="LNQE01001865">
    <property type="protein sequence ID" value="KUG03943.1"/>
    <property type="molecule type" value="Genomic_DNA"/>
</dbReference>
<keyword evidence="5" id="KW-0282">Flagellum</keyword>
<name>A0A0W8E5K0_9ZZZZ</name>
<dbReference type="GO" id="GO:0005576">
    <property type="term" value="C:extracellular region"/>
    <property type="evidence" value="ECO:0007669"/>
    <property type="project" value="UniProtKB-SubCell"/>
</dbReference>